<keyword evidence="6 7" id="KW-0472">Membrane</keyword>
<dbReference type="NCBIfam" id="TIGR01297">
    <property type="entry name" value="CDF"/>
    <property type="match status" value="1"/>
</dbReference>
<evidence type="ECO:0000256" key="1">
    <source>
        <dbReference type="ARBA" id="ARBA00004141"/>
    </source>
</evidence>
<dbReference type="GO" id="GO:0016020">
    <property type="term" value="C:membrane"/>
    <property type="evidence" value="ECO:0007669"/>
    <property type="project" value="UniProtKB-SubCell"/>
</dbReference>
<dbReference type="InterPro" id="IPR002524">
    <property type="entry name" value="Cation_efflux"/>
</dbReference>
<dbReference type="Pfam" id="PF16916">
    <property type="entry name" value="ZT_dimer"/>
    <property type="match status" value="1"/>
</dbReference>
<dbReference type="EMBL" id="CP017704">
    <property type="protein sequence ID" value="ASS93717.1"/>
    <property type="molecule type" value="Genomic_DNA"/>
</dbReference>
<organism evidence="10 11">
    <name type="scientific">Peribacillus simplex NBRC 15720 = DSM 1321</name>
    <dbReference type="NCBI Taxonomy" id="1349754"/>
    <lineage>
        <taxon>Bacteria</taxon>
        <taxon>Bacillati</taxon>
        <taxon>Bacillota</taxon>
        <taxon>Bacilli</taxon>
        <taxon>Bacillales</taxon>
        <taxon>Bacillaceae</taxon>
        <taxon>Peribacillus</taxon>
    </lineage>
</organism>
<feature type="domain" description="Cation efflux protein cytoplasmic" evidence="9">
    <location>
        <begin position="213"/>
        <end position="289"/>
    </location>
</feature>
<comment type="subcellular location">
    <subcellularLocation>
        <location evidence="1">Membrane</location>
        <topology evidence="1">Multi-pass membrane protein</topology>
    </subcellularLocation>
</comment>
<dbReference type="Gene3D" id="3.30.70.1350">
    <property type="entry name" value="Cation efflux protein, cytoplasmic domain"/>
    <property type="match status" value="1"/>
</dbReference>
<dbReference type="AlphaFoldDB" id="A0A223EEP0"/>
<accession>A0A223EEP0</accession>
<feature type="transmembrane region" description="Helical" evidence="7">
    <location>
        <begin position="40"/>
        <end position="61"/>
    </location>
</feature>
<keyword evidence="3" id="KW-0813">Transport</keyword>
<keyword evidence="4 7" id="KW-0812">Transmembrane</keyword>
<comment type="similarity">
    <text evidence="2">Belongs to the cation diffusion facilitator (CDF) transporter (TC 2.A.4) family.</text>
</comment>
<name>A0A223EEP0_9BACI</name>
<sequence>MDMDKHSISAEKGAYISIAAYIFLSALKLSFGYFGDSKGLWADGLNNTTDIIASIAVLIGLKISKRPPDDNHSYGHLRAETVASLVAAFIMISVGLQVVFSAIESFFHQASTTTVPSMLTGYVALFSAIFMYGIYRYNLSLSKKINSSSIYAVAQDNRSDSLVSVGAFIGIIGTKMGIPWLDAIAAAVVGVIICKTAWDIFRDASISLTDGFDEQLLQKIGQTIILTEGVKDMSEIKARMHGSEILLETTVHVNPLLTVIQGHDITVKIEENLLKDYNIQHVIVHIEPYAFHKKGNRH</sequence>
<evidence type="ECO:0000256" key="2">
    <source>
        <dbReference type="ARBA" id="ARBA00008114"/>
    </source>
</evidence>
<evidence type="ECO:0000256" key="7">
    <source>
        <dbReference type="SAM" id="Phobius"/>
    </source>
</evidence>
<dbReference type="FunFam" id="1.20.1510.10:FF:000006">
    <property type="entry name" value="Divalent cation efflux transporter"/>
    <property type="match status" value="1"/>
</dbReference>
<evidence type="ECO:0000313" key="11">
    <source>
        <dbReference type="Proteomes" id="UP000214618"/>
    </source>
</evidence>
<reference evidence="10 11" key="1">
    <citation type="submission" date="2016-10" db="EMBL/GenBank/DDBJ databases">
        <title>The whole genome sequencing and assembly of Bacillus simplex DSM 1321 strain.</title>
        <authorList>
            <person name="Park M.-K."/>
            <person name="Lee Y.-J."/>
            <person name="Yi H."/>
            <person name="Bahn Y.-S."/>
            <person name="Kim J.F."/>
            <person name="Lee D.-W."/>
        </authorList>
    </citation>
    <scope>NUCLEOTIDE SEQUENCE [LARGE SCALE GENOMIC DNA]</scope>
    <source>
        <strain evidence="10 11">DSM 1321</strain>
    </source>
</reference>
<evidence type="ECO:0000313" key="10">
    <source>
        <dbReference type="EMBL" id="ASS93717.1"/>
    </source>
</evidence>
<evidence type="ECO:0000256" key="4">
    <source>
        <dbReference type="ARBA" id="ARBA00022692"/>
    </source>
</evidence>
<gene>
    <name evidence="10" type="ORF">BS1321_06855</name>
</gene>
<evidence type="ECO:0000256" key="5">
    <source>
        <dbReference type="ARBA" id="ARBA00022989"/>
    </source>
</evidence>
<dbReference type="GO" id="GO:0008324">
    <property type="term" value="F:monoatomic cation transmembrane transporter activity"/>
    <property type="evidence" value="ECO:0007669"/>
    <property type="project" value="InterPro"/>
</dbReference>
<evidence type="ECO:0000259" key="8">
    <source>
        <dbReference type="Pfam" id="PF01545"/>
    </source>
</evidence>
<proteinExistence type="inferred from homology"/>
<dbReference type="Proteomes" id="UP000214618">
    <property type="component" value="Chromosome"/>
</dbReference>
<dbReference type="InterPro" id="IPR058533">
    <property type="entry name" value="Cation_efflux_TM"/>
</dbReference>
<dbReference type="PANTHER" id="PTHR43840:SF50">
    <property type="entry name" value="MANGANESE EFFLUX SYSTEM PROTEIN MNES"/>
    <property type="match status" value="1"/>
</dbReference>
<evidence type="ECO:0000256" key="6">
    <source>
        <dbReference type="ARBA" id="ARBA00023136"/>
    </source>
</evidence>
<dbReference type="InterPro" id="IPR027469">
    <property type="entry name" value="Cation_efflux_TMD_sf"/>
</dbReference>
<protein>
    <submittedName>
        <fullName evidence="10">Transporter</fullName>
    </submittedName>
</protein>
<feature type="domain" description="Cation efflux protein transmembrane" evidence="8">
    <location>
        <begin position="15"/>
        <end position="208"/>
    </location>
</feature>
<dbReference type="Pfam" id="PF01545">
    <property type="entry name" value="Cation_efflux"/>
    <property type="match status" value="1"/>
</dbReference>
<dbReference type="SUPFAM" id="SSF161111">
    <property type="entry name" value="Cation efflux protein transmembrane domain-like"/>
    <property type="match status" value="1"/>
</dbReference>
<dbReference type="PANTHER" id="PTHR43840">
    <property type="entry name" value="MITOCHONDRIAL METAL TRANSPORTER 1-RELATED"/>
    <property type="match status" value="1"/>
</dbReference>
<dbReference type="InterPro" id="IPR036837">
    <property type="entry name" value="Cation_efflux_CTD_sf"/>
</dbReference>
<dbReference type="InterPro" id="IPR027470">
    <property type="entry name" value="Cation_efflux_CTD"/>
</dbReference>
<evidence type="ECO:0000259" key="9">
    <source>
        <dbReference type="Pfam" id="PF16916"/>
    </source>
</evidence>
<feature type="transmembrane region" description="Helical" evidence="7">
    <location>
        <begin position="115"/>
        <end position="135"/>
    </location>
</feature>
<feature type="transmembrane region" description="Helical" evidence="7">
    <location>
        <begin position="12"/>
        <end position="34"/>
    </location>
</feature>
<feature type="transmembrane region" description="Helical" evidence="7">
    <location>
        <begin position="82"/>
        <end position="103"/>
    </location>
</feature>
<dbReference type="InterPro" id="IPR050291">
    <property type="entry name" value="CDF_Transporter"/>
</dbReference>
<evidence type="ECO:0000256" key="3">
    <source>
        <dbReference type="ARBA" id="ARBA00022448"/>
    </source>
</evidence>
<dbReference type="SUPFAM" id="SSF160240">
    <property type="entry name" value="Cation efflux protein cytoplasmic domain-like"/>
    <property type="match status" value="1"/>
</dbReference>
<dbReference type="Gene3D" id="1.20.1510.10">
    <property type="entry name" value="Cation efflux protein transmembrane domain"/>
    <property type="match status" value="1"/>
</dbReference>
<keyword evidence="5 7" id="KW-1133">Transmembrane helix</keyword>